<accession>A0A7X2TQX6</accession>
<name>A0A7X2TQX6_9SPIO</name>
<proteinExistence type="predicted"/>
<dbReference type="Pfam" id="PF05704">
    <property type="entry name" value="Caps_synth"/>
    <property type="match status" value="1"/>
</dbReference>
<dbReference type="Gene3D" id="3.90.550.20">
    <property type="match status" value="1"/>
</dbReference>
<protein>
    <recommendedName>
        <fullName evidence="3">Capsular polysaccharide synthesis protein</fullName>
    </recommendedName>
</protein>
<evidence type="ECO:0000313" key="2">
    <source>
        <dbReference type="Proteomes" id="UP000460549"/>
    </source>
</evidence>
<gene>
    <name evidence="1" type="ORF">FYJ80_02075</name>
</gene>
<dbReference type="GO" id="GO:0016757">
    <property type="term" value="F:glycosyltransferase activity"/>
    <property type="evidence" value="ECO:0007669"/>
    <property type="project" value="InterPro"/>
</dbReference>
<evidence type="ECO:0000313" key="1">
    <source>
        <dbReference type="EMBL" id="MSU05570.1"/>
    </source>
</evidence>
<dbReference type="Proteomes" id="UP000460549">
    <property type="component" value="Unassembled WGS sequence"/>
</dbReference>
<dbReference type="InterPro" id="IPR029044">
    <property type="entry name" value="Nucleotide-diphossugar_trans"/>
</dbReference>
<dbReference type="AlphaFoldDB" id="A0A7X2TQX6"/>
<evidence type="ECO:0008006" key="3">
    <source>
        <dbReference type="Google" id="ProtNLM"/>
    </source>
</evidence>
<dbReference type="SUPFAM" id="SSF53448">
    <property type="entry name" value="Nucleotide-diphospho-sugar transferases"/>
    <property type="match status" value="1"/>
</dbReference>
<organism evidence="1 2">
    <name type="scientific">Bullifex porci</name>
    <dbReference type="NCBI Taxonomy" id="2606638"/>
    <lineage>
        <taxon>Bacteria</taxon>
        <taxon>Pseudomonadati</taxon>
        <taxon>Spirochaetota</taxon>
        <taxon>Spirochaetia</taxon>
        <taxon>Spirochaetales</taxon>
        <taxon>Spirochaetaceae</taxon>
        <taxon>Bullifex</taxon>
    </lineage>
</organism>
<dbReference type="EMBL" id="VUNN01000002">
    <property type="protein sequence ID" value="MSU05570.1"/>
    <property type="molecule type" value="Genomic_DNA"/>
</dbReference>
<dbReference type="InterPro" id="IPR008441">
    <property type="entry name" value="AfumC-like_glycosyl_Trfase"/>
</dbReference>
<comment type="caution">
    <text evidence="1">The sequence shown here is derived from an EMBL/GenBank/DDBJ whole genome shotgun (WGS) entry which is preliminary data.</text>
</comment>
<reference evidence="1 2" key="1">
    <citation type="submission" date="2019-08" db="EMBL/GenBank/DDBJ databases">
        <title>In-depth cultivation of the pig gut microbiome towards novel bacterial diversity and tailored functional studies.</title>
        <authorList>
            <person name="Wylensek D."/>
            <person name="Hitch T.C.A."/>
            <person name="Clavel T."/>
        </authorList>
    </citation>
    <scope>NUCLEOTIDE SEQUENCE [LARGE SCALE GENOMIC DNA]</scope>
    <source>
        <strain evidence="1 2">NM-380-WT-3C1</strain>
    </source>
</reference>
<keyword evidence="2" id="KW-1185">Reference proteome</keyword>
<sequence length="325" mass="38355">MLPFSRGQLMGYLWHVKNWFRVGKNFSWKLSFNTLAGFIGLNDNLRNSFLVKCADKKHEIILSFLETEFKELIDKYKNIPEPEEKNKENIIWILWWQGLENAPPLVKACINSSIKHKGSAKVILITKDNIDSYIKVPQYIIDLQSSGKMSMANMTDLIRVMLLSKYGGIWLDSTIFTSNEIPSSFFDLPFYSLHTKYDHNCYVQHNLYHIFILGSAPNGKLTSFVRDLFLEYWKRFDYIIDYFLLDYTLMVAYRNFPDIKAEIDTLPYSSERLYDLVTILSKKYDKNYFDTLMNECLFSKLDWHKNYKVVKNGKETYYSHLIGKV</sequence>